<dbReference type="InterPro" id="IPR025110">
    <property type="entry name" value="AMP-bd_C"/>
</dbReference>
<dbReference type="PANTHER" id="PTHR43767">
    <property type="entry name" value="LONG-CHAIN-FATTY-ACID--COA LIGASE"/>
    <property type="match status" value="1"/>
</dbReference>
<name>A0YBA4_9GAMM</name>
<dbReference type="InterPro" id="IPR020845">
    <property type="entry name" value="AMP-binding_CS"/>
</dbReference>
<dbReference type="Pfam" id="PF00501">
    <property type="entry name" value="AMP-binding"/>
    <property type="match status" value="1"/>
</dbReference>
<dbReference type="Gene3D" id="3.30.300.30">
    <property type="match status" value="1"/>
</dbReference>
<organism evidence="3 4">
    <name type="scientific">marine gamma proteobacterium HTCC2143</name>
    <dbReference type="NCBI Taxonomy" id="247633"/>
    <lineage>
        <taxon>Bacteria</taxon>
        <taxon>Pseudomonadati</taxon>
        <taxon>Pseudomonadota</taxon>
        <taxon>Gammaproteobacteria</taxon>
        <taxon>Cellvibrionales</taxon>
        <taxon>Spongiibacteraceae</taxon>
        <taxon>BD1-7 clade</taxon>
    </lineage>
</organism>
<evidence type="ECO:0000259" key="2">
    <source>
        <dbReference type="Pfam" id="PF13193"/>
    </source>
</evidence>
<protein>
    <submittedName>
        <fullName evidence="3">FadD19_2</fullName>
    </submittedName>
</protein>
<feature type="domain" description="AMP-binding enzyme C-terminal" evidence="2">
    <location>
        <begin position="462"/>
        <end position="537"/>
    </location>
</feature>
<dbReference type="AlphaFoldDB" id="A0YBA4"/>
<dbReference type="InterPro" id="IPR045851">
    <property type="entry name" value="AMP-bd_C_sf"/>
</dbReference>
<comment type="caution">
    <text evidence="3">The sequence shown here is derived from an EMBL/GenBank/DDBJ whole genome shotgun (WGS) entry which is preliminary data.</text>
</comment>
<feature type="domain" description="AMP-dependent synthetase/ligase" evidence="1">
    <location>
        <begin position="12"/>
        <end position="394"/>
    </location>
</feature>
<evidence type="ECO:0000313" key="3">
    <source>
        <dbReference type="EMBL" id="EAW31834.1"/>
    </source>
</evidence>
<reference evidence="3 4" key="1">
    <citation type="journal article" date="2010" name="J. Bacteriol.">
        <title>Genome sequence of the oligotrophic marine Gammaproteobacterium HTCC2143, isolated from the Oregon Coast.</title>
        <authorList>
            <person name="Oh H.M."/>
            <person name="Kang I."/>
            <person name="Ferriera S."/>
            <person name="Giovannoni S.J."/>
            <person name="Cho J.C."/>
        </authorList>
    </citation>
    <scope>NUCLEOTIDE SEQUENCE [LARGE SCALE GENOMIC DNA]</scope>
    <source>
        <strain evidence="3 4">HTCC2143</strain>
    </source>
</reference>
<dbReference type="eggNOG" id="COG0318">
    <property type="taxonomic scope" value="Bacteria"/>
</dbReference>
<dbReference type="SUPFAM" id="SSF56801">
    <property type="entry name" value="Acetyl-CoA synthetase-like"/>
    <property type="match status" value="1"/>
</dbReference>
<dbReference type="Pfam" id="PF13193">
    <property type="entry name" value="AMP-binding_C"/>
    <property type="match status" value="1"/>
</dbReference>
<keyword evidence="4" id="KW-1185">Reference proteome</keyword>
<gene>
    <name evidence="3" type="ORF">GP2143_05270</name>
</gene>
<dbReference type="STRING" id="247633.GP2143_05270"/>
<evidence type="ECO:0000313" key="4">
    <source>
        <dbReference type="Proteomes" id="UP000004931"/>
    </source>
</evidence>
<dbReference type="Gene3D" id="3.40.50.12780">
    <property type="entry name" value="N-terminal domain of ligase-like"/>
    <property type="match status" value="1"/>
</dbReference>
<dbReference type="InterPro" id="IPR000873">
    <property type="entry name" value="AMP-dep_synth/lig_dom"/>
</dbReference>
<sequence>MQFSLPQLHEAIAAAVPDREALVFRDKRFTFAQLTDRTRCLANFFLSRGITIHQQRKNLDNWESGQDHVALLMLNGNEYLESTLGALKAQAVPFNVNFRYVEKELLYVLNNANAKAIVYHSQFAPRLSAILKDLSHPATLIQVKDGSGIELLPGALDYDDLIASSSSSKPNVVWSPDDLYMLYTGGTTGMPKGVLWRQGDLITSALGGKNSDGSVIDCIDTFTERATGGRRHRFLTTPPFMHGASHWLAFNAWHGGNTVIVQNNVEKLDPPDVLSVIEKERATALMLVGDAFGRPILEEIQRGNYDLSCIKIIMNNGAILNHPVKVALLEMLPAAKIVDNMGASETGSQGVKISTLEGITSKNSADATNFKLSADNVVLSEDLQKVLEKGHDGTGWLAKKVHVPLGYLDDREKTQSTFPEVDGQRYAVPGDKVQLKEDGNILFFGRDSGTINSGGEKIFAEEVERALKYHPSVFDAVVASRPSERWGNEVVAVVQLRKSSPFDKNSILDECGKHIARYKLPKAFSIVATIKRSPSGKADYRWAKLEAEKAS</sequence>
<dbReference type="Proteomes" id="UP000004931">
    <property type="component" value="Unassembled WGS sequence"/>
</dbReference>
<evidence type="ECO:0000259" key="1">
    <source>
        <dbReference type="Pfam" id="PF00501"/>
    </source>
</evidence>
<dbReference type="InterPro" id="IPR050237">
    <property type="entry name" value="ATP-dep_AMP-bd_enzyme"/>
</dbReference>
<dbReference type="PANTHER" id="PTHR43767:SF1">
    <property type="entry name" value="NONRIBOSOMAL PEPTIDE SYNTHASE PES1 (EUROFUNG)-RELATED"/>
    <property type="match status" value="1"/>
</dbReference>
<dbReference type="NCBIfam" id="NF005863">
    <property type="entry name" value="PRK07798.1"/>
    <property type="match status" value="1"/>
</dbReference>
<dbReference type="EMBL" id="AAVT01000002">
    <property type="protein sequence ID" value="EAW31834.1"/>
    <property type="molecule type" value="Genomic_DNA"/>
</dbReference>
<accession>A0YBA4</accession>
<dbReference type="OrthoDB" id="6187882at2"/>
<proteinExistence type="predicted"/>
<dbReference type="GO" id="GO:0016878">
    <property type="term" value="F:acid-thiol ligase activity"/>
    <property type="evidence" value="ECO:0007669"/>
    <property type="project" value="UniProtKB-ARBA"/>
</dbReference>
<dbReference type="InterPro" id="IPR042099">
    <property type="entry name" value="ANL_N_sf"/>
</dbReference>
<dbReference type="PROSITE" id="PS00455">
    <property type="entry name" value="AMP_BINDING"/>
    <property type="match status" value="1"/>
</dbReference>